<dbReference type="Gene3D" id="3.40.190.10">
    <property type="entry name" value="Periplasmic binding protein-like II"/>
    <property type="match status" value="1"/>
</dbReference>
<dbReference type="GO" id="GO:0043190">
    <property type="term" value="C:ATP-binding cassette (ABC) transporter complex"/>
    <property type="evidence" value="ECO:0007669"/>
    <property type="project" value="InterPro"/>
</dbReference>
<evidence type="ECO:0000256" key="3">
    <source>
        <dbReference type="ARBA" id="ARBA00022729"/>
    </source>
</evidence>
<dbReference type="Pfam" id="PF00496">
    <property type="entry name" value="SBP_bac_5"/>
    <property type="match status" value="1"/>
</dbReference>
<comment type="similarity">
    <text evidence="2">Belongs to the bacterial solute-binding protein 5 family.</text>
</comment>
<dbReference type="PANTHER" id="PTHR30290">
    <property type="entry name" value="PERIPLASMIC BINDING COMPONENT OF ABC TRANSPORTER"/>
    <property type="match status" value="1"/>
</dbReference>
<feature type="signal peptide" evidence="4">
    <location>
        <begin position="1"/>
        <end position="25"/>
    </location>
</feature>
<dbReference type="GO" id="GO:0015833">
    <property type="term" value="P:peptide transport"/>
    <property type="evidence" value="ECO:0007669"/>
    <property type="project" value="TreeGrafter"/>
</dbReference>
<keyword evidence="7" id="KW-1185">Reference proteome</keyword>
<dbReference type="GO" id="GO:0030288">
    <property type="term" value="C:outer membrane-bounded periplasmic space"/>
    <property type="evidence" value="ECO:0007669"/>
    <property type="project" value="UniProtKB-ARBA"/>
</dbReference>
<dbReference type="InterPro" id="IPR039424">
    <property type="entry name" value="SBP_5"/>
</dbReference>
<dbReference type="PIRSF" id="PIRSF002741">
    <property type="entry name" value="MppA"/>
    <property type="match status" value="1"/>
</dbReference>
<dbReference type="InterPro" id="IPR030678">
    <property type="entry name" value="Peptide/Ni-bd"/>
</dbReference>
<feature type="domain" description="Solute-binding protein family 5" evidence="5">
    <location>
        <begin position="72"/>
        <end position="430"/>
    </location>
</feature>
<evidence type="ECO:0000256" key="1">
    <source>
        <dbReference type="ARBA" id="ARBA00004418"/>
    </source>
</evidence>
<evidence type="ECO:0000256" key="4">
    <source>
        <dbReference type="SAM" id="SignalP"/>
    </source>
</evidence>
<organism evidence="6 7">
    <name type="scientific">Ectorhizobium quercum</name>
    <dbReference type="NCBI Taxonomy" id="2965071"/>
    <lineage>
        <taxon>Bacteria</taxon>
        <taxon>Pseudomonadati</taxon>
        <taxon>Pseudomonadota</taxon>
        <taxon>Alphaproteobacteria</taxon>
        <taxon>Hyphomicrobiales</taxon>
        <taxon>Rhizobiaceae</taxon>
        <taxon>Ectorhizobium</taxon>
    </lineage>
</organism>
<feature type="chain" id="PRO_5041905828" evidence="4">
    <location>
        <begin position="26"/>
        <end position="519"/>
    </location>
</feature>
<protein>
    <submittedName>
        <fullName evidence="6">ABC transporter substrate-binding protein</fullName>
    </submittedName>
</protein>
<comment type="caution">
    <text evidence="6">The sequence shown here is derived from an EMBL/GenBank/DDBJ whole genome shotgun (WGS) entry which is preliminary data.</text>
</comment>
<dbReference type="Proteomes" id="UP001208771">
    <property type="component" value="Unassembled WGS sequence"/>
</dbReference>
<dbReference type="Gene3D" id="3.10.105.10">
    <property type="entry name" value="Dipeptide-binding Protein, Domain 3"/>
    <property type="match status" value="1"/>
</dbReference>
<dbReference type="RefSeq" id="WP_306409673.1">
    <property type="nucleotide sequence ID" value="NZ_JANFPI010000001.1"/>
</dbReference>
<evidence type="ECO:0000313" key="7">
    <source>
        <dbReference type="Proteomes" id="UP001208771"/>
    </source>
</evidence>
<reference evidence="6" key="1">
    <citation type="submission" date="2022-07" db="EMBL/GenBank/DDBJ databases">
        <title>Ectorhizobium quercum gen.nov., sp. nov.</title>
        <authorList>
            <person name="Ma T."/>
            <person name="Li Y."/>
        </authorList>
    </citation>
    <scope>NUCLEOTIDE SEQUENCE</scope>
    <source>
        <strain evidence="6">BDR2-2</strain>
    </source>
</reference>
<dbReference type="InterPro" id="IPR000914">
    <property type="entry name" value="SBP_5_dom"/>
</dbReference>
<comment type="subcellular location">
    <subcellularLocation>
        <location evidence="1">Periplasm</location>
    </subcellularLocation>
</comment>
<dbReference type="AlphaFoldDB" id="A0AAE3MVW4"/>
<gene>
    <name evidence="6" type="ORF">NOF55_02190</name>
</gene>
<dbReference type="SUPFAM" id="SSF53850">
    <property type="entry name" value="Periplasmic binding protein-like II"/>
    <property type="match status" value="1"/>
</dbReference>
<dbReference type="GO" id="GO:1904680">
    <property type="term" value="F:peptide transmembrane transporter activity"/>
    <property type="evidence" value="ECO:0007669"/>
    <property type="project" value="TreeGrafter"/>
</dbReference>
<keyword evidence="3 4" id="KW-0732">Signal</keyword>
<name>A0AAE3MVW4_9HYPH</name>
<dbReference type="PANTHER" id="PTHR30290:SF38">
    <property type="entry name" value="D,D-DIPEPTIDE-BINDING PERIPLASMIC PROTEIN DDPA-RELATED"/>
    <property type="match status" value="1"/>
</dbReference>
<evidence type="ECO:0000259" key="5">
    <source>
        <dbReference type="Pfam" id="PF00496"/>
    </source>
</evidence>
<sequence length="519" mass="56203">MRLKIRYSLASALAGVLAMTAPALAADAGTLRVAIHSDIASLNPGVNRDANSDMVLLHIAEGLVAFGDDLSVKPMLAESWTVNDDSTVYEFRLRSGVTFHDGRPLTAEDVAWNFERYLDPATAFQCVGRYNGQIGPKLAKIEAVDATTVRFTFDASAPNFLTTLATVQCTPWIIARSSVDEKGAFVKPVGTGPYTFDSMQNGRYLDLVRYADYTALPGGKDGLAGNKTSSIERLRFMTVPDASTRSNGLQAGEIDVIDEVEPTLFDSLKANGITVDIQPTPAWMTLQLQTGAPVLADPRMRQAIAHAIDLGQLSEALGGGLYKPNPSVLSEGTYYYDNAAAAWPAFDIEASRKLAGEAGYKGEPIGLLVANRQNRVQVATIVQAMLLQAGINVRLDVRDWASQLDQYRSGNYELAIFAYSARLDPLLSFQSLIGDKKAEPTRMWDDGTASALLDRVEALREPADRKAVFSELNAEMGKQVPILGLYNIPSVTALAPSVKDYAGWQGGTHRFWGVSKIAN</sequence>
<proteinExistence type="inferred from homology"/>
<evidence type="ECO:0000256" key="2">
    <source>
        <dbReference type="ARBA" id="ARBA00005695"/>
    </source>
</evidence>
<evidence type="ECO:0000313" key="6">
    <source>
        <dbReference type="EMBL" id="MCX8995908.1"/>
    </source>
</evidence>
<accession>A0AAE3MVW4</accession>
<dbReference type="EMBL" id="JANFPI010000001">
    <property type="protein sequence ID" value="MCX8995908.1"/>
    <property type="molecule type" value="Genomic_DNA"/>
</dbReference>